<dbReference type="CDD" id="cd14541">
    <property type="entry name" value="PTPc-N3_4"/>
    <property type="match status" value="1"/>
</dbReference>
<dbReference type="Pfam" id="PF00102">
    <property type="entry name" value="Y_phosphatase"/>
    <property type="match status" value="1"/>
</dbReference>
<keyword evidence="6" id="KW-1185">Reference proteome</keyword>
<dbReference type="InterPro" id="IPR001478">
    <property type="entry name" value="PDZ"/>
</dbReference>
<evidence type="ECO:0000259" key="3">
    <source>
        <dbReference type="PROSITE" id="PS50056"/>
    </source>
</evidence>
<feature type="domain" description="Tyrosine-protein phosphatase" evidence="2">
    <location>
        <begin position="353"/>
        <end position="611"/>
    </location>
</feature>
<dbReference type="AlphaFoldDB" id="A0AA36DBE3"/>
<dbReference type="Gene3D" id="2.30.42.10">
    <property type="match status" value="1"/>
</dbReference>
<dbReference type="SUPFAM" id="SSF52799">
    <property type="entry name" value="(Phosphotyrosine protein) phosphatases II"/>
    <property type="match status" value="1"/>
</dbReference>
<dbReference type="PRINTS" id="PR00700">
    <property type="entry name" value="PRTYPHPHTASE"/>
</dbReference>
<reference evidence="5" key="1">
    <citation type="submission" date="2023-06" db="EMBL/GenBank/DDBJ databases">
        <authorList>
            <person name="Delattre M."/>
        </authorList>
    </citation>
    <scope>NUCLEOTIDE SEQUENCE</scope>
    <source>
        <strain evidence="5">AF72</strain>
    </source>
</reference>
<dbReference type="SMART" id="SM00404">
    <property type="entry name" value="PTPc_motif"/>
    <property type="match status" value="1"/>
</dbReference>
<dbReference type="InterPro" id="IPR000387">
    <property type="entry name" value="Tyr_Pase_dom"/>
</dbReference>
<sequence>MLKFAVVPWIIKPEQAGSASPRPVRRVRPRESSAPSLRAARPRETTFGADVDDSDIEQSWTPSMIGTQETTLTRGTSIRGTVGRISSAKLAALAARFVNEPTACTSAAPLHQKSHLGSTRKSSANGNGYGPNHNYTTQPTAISNGYTVSATNNASISRYPQGSSTRATTRTLPAVTNGSPRNSLASSGYGGSSPPRTRRSPHSHKSNSPVDEGAIVTVRMRPDSQGRFGFNVKGGADQNYPVIVSRVASGSSADKCFPRLNEGDQVLMINGRDVSIMSHDQVVAYIRSARTMPNGGELILTIKPNVYRLGDEAPEPDASCQPEPLRVADTVPRSDKLSHSLRILGESLKNGSIVTQFEQLYRRKPNLSMNDCRFSNNVNKNRYRDVCPYDSTRVILQSAASGDYINGSFINMEIPASGIVNRYIACQGPLAHTTPDFWIMCWEQLCTTIVMLTTTVERGRVKCHQYWPRLYETQEQGRLTITCVKDRETPNCSYREFNVRDKQSKEERRITQMQYVAWPDHGVPDDPRHFIQFVDEVRRARCGCVEPIVVHCSAGIGRTGVLILMETAACFVEANEPVYPLEIVRVMRDQRAMLIQTPGQYTFVCESILRAYADGAIKPLAEYQSNQSQFMN</sequence>
<dbReference type="InterPro" id="IPR000242">
    <property type="entry name" value="PTP_cat"/>
</dbReference>
<gene>
    <name evidence="5" type="ORF">MSPICULIGERA_LOCUS21288</name>
</gene>
<comment type="caution">
    <text evidence="5">The sequence shown here is derived from an EMBL/GenBank/DDBJ whole genome shotgun (WGS) entry which is preliminary data.</text>
</comment>
<feature type="compositionally biased region" description="Polar residues" evidence="1">
    <location>
        <begin position="57"/>
        <end position="70"/>
    </location>
</feature>
<dbReference type="PROSITE" id="PS50106">
    <property type="entry name" value="PDZ"/>
    <property type="match status" value="1"/>
</dbReference>
<dbReference type="InterPro" id="IPR029021">
    <property type="entry name" value="Prot-tyrosine_phosphatase-like"/>
</dbReference>
<dbReference type="InterPro" id="IPR016130">
    <property type="entry name" value="Tyr_Pase_AS"/>
</dbReference>
<organism evidence="5 6">
    <name type="scientific">Mesorhabditis spiculigera</name>
    <dbReference type="NCBI Taxonomy" id="96644"/>
    <lineage>
        <taxon>Eukaryota</taxon>
        <taxon>Metazoa</taxon>
        <taxon>Ecdysozoa</taxon>
        <taxon>Nematoda</taxon>
        <taxon>Chromadorea</taxon>
        <taxon>Rhabditida</taxon>
        <taxon>Rhabditina</taxon>
        <taxon>Rhabditomorpha</taxon>
        <taxon>Rhabditoidea</taxon>
        <taxon>Rhabditidae</taxon>
        <taxon>Mesorhabditinae</taxon>
        <taxon>Mesorhabditis</taxon>
    </lineage>
</organism>
<dbReference type="PROSITE" id="PS50056">
    <property type="entry name" value="TYR_PHOSPHATASE_2"/>
    <property type="match status" value="1"/>
</dbReference>
<dbReference type="PANTHER" id="PTHR45706">
    <property type="entry name" value="TYROSINE-PROTEIN PHOSPHATASE"/>
    <property type="match status" value="1"/>
</dbReference>
<accession>A0AA36DBE3</accession>
<evidence type="ECO:0008006" key="7">
    <source>
        <dbReference type="Google" id="ProtNLM"/>
    </source>
</evidence>
<dbReference type="FunFam" id="2.30.42.10:FF:000045">
    <property type="entry name" value="Tyrosine-protein phosphatase non-receptor type"/>
    <property type="match status" value="1"/>
</dbReference>
<evidence type="ECO:0000259" key="4">
    <source>
        <dbReference type="PROSITE" id="PS50106"/>
    </source>
</evidence>
<protein>
    <recommendedName>
        <fullName evidence="7">Tyrosine-protein phosphatase 1</fullName>
    </recommendedName>
</protein>
<evidence type="ECO:0000259" key="2">
    <source>
        <dbReference type="PROSITE" id="PS50055"/>
    </source>
</evidence>
<evidence type="ECO:0000313" key="6">
    <source>
        <dbReference type="Proteomes" id="UP001177023"/>
    </source>
</evidence>
<evidence type="ECO:0000256" key="1">
    <source>
        <dbReference type="SAM" id="MobiDB-lite"/>
    </source>
</evidence>
<feature type="domain" description="PDZ" evidence="4">
    <location>
        <begin position="217"/>
        <end position="289"/>
    </location>
</feature>
<feature type="region of interest" description="Disordered" evidence="1">
    <location>
        <begin position="108"/>
        <end position="143"/>
    </location>
</feature>
<feature type="domain" description="Tyrosine specific protein phosphatases" evidence="3">
    <location>
        <begin position="528"/>
        <end position="602"/>
    </location>
</feature>
<feature type="non-terminal residue" evidence="5">
    <location>
        <position position="1"/>
    </location>
</feature>
<dbReference type="SMART" id="SM00194">
    <property type="entry name" value="PTPc"/>
    <property type="match status" value="1"/>
</dbReference>
<feature type="compositionally biased region" description="Basic residues" evidence="1">
    <location>
        <begin position="196"/>
        <end position="205"/>
    </location>
</feature>
<dbReference type="SUPFAM" id="SSF50156">
    <property type="entry name" value="PDZ domain-like"/>
    <property type="match status" value="1"/>
</dbReference>
<feature type="compositionally biased region" description="Polar residues" evidence="1">
    <location>
        <begin position="156"/>
        <end position="185"/>
    </location>
</feature>
<dbReference type="PANTHER" id="PTHR45706:SF4">
    <property type="entry name" value="TYROSINE-PROTEIN PHOSPHATASE"/>
    <property type="match status" value="1"/>
</dbReference>
<dbReference type="Gene3D" id="3.90.190.10">
    <property type="entry name" value="Protein tyrosine phosphatase superfamily"/>
    <property type="match status" value="1"/>
</dbReference>
<feature type="compositionally biased region" description="Polar residues" evidence="1">
    <location>
        <begin position="133"/>
        <end position="143"/>
    </location>
</feature>
<dbReference type="SMART" id="SM00228">
    <property type="entry name" value="PDZ"/>
    <property type="match status" value="1"/>
</dbReference>
<name>A0AA36DBE3_9BILA</name>
<dbReference type="GO" id="GO:0004725">
    <property type="term" value="F:protein tyrosine phosphatase activity"/>
    <property type="evidence" value="ECO:0007669"/>
    <property type="project" value="InterPro"/>
</dbReference>
<dbReference type="PROSITE" id="PS00383">
    <property type="entry name" value="TYR_PHOSPHATASE_1"/>
    <property type="match status" value="1"/>
</dbReference>
<dbReference type="PROSITE" id="PS50055">
    <property type="entry name" value="TYR_PHOSPHATASE_PTP"/>
    <property type="match status" value="1"/>
</dbReference>
<dbReference type="InterPro" id="IPR036034">
    <property type="entry name" value="PDZ_sf"/>
</dbReference>
<evidence type="ECO:0000313" key="5">
    <source>
        <dbReference type="EMBL" id="CAJ0583194.1"/>
    </source>
</evidence>
<dbReference type="CDD" id="cd06706">
    <property type="entry name" value="PDZ_PTPN3-4-like"/>
    <property type="match status" value="1"/>
</dbReference>
<feature type="region of interest" description="Disordered" evidence="1">
    <location>
        <begin position="15"/>
        <end position="70"/>
    </location>
</feature>
<dbReference type="InterPro" id="IPR003595">
    <property type="entry name" value="Tyr_Pase_cat"/>
</dbReference>
<proteinExistence type="predicted"/>
<dbReference type="Pfam" id="PF00595">
    <property type="entry name" value="PDZ"/>
    <property type="match status" value="1"/>
</dbReference>
<feature type="region of interest" description="Disordered" evidence="1">
    <location>
        <begin position="156"/>
        <end position="212"/>
    </location>
</feature>
<dbReference type="EMBL" id="CATQJA010002665">
    <property type="protein sequence ID" value="CAJ0583194.1"/>
    <property type="molecule type" value="Genomic_DNA"/>
</dbReference>
<feature type="compositionally biased region" description="Polar residues" evidence="1">
    <location>
        <begin position="115"/>
        <end position="126"/>
    </location>
</feature>
<dbReference type="Proteomes" id="UP001177023">
    <property type="component" value="Unassembled WGS sequence"/>
</dbReference>